<protein>
    <submittedName>
        <fullName evidence="1">YgiT-type zinc finger domain-containing protein</fullName>
    </submittedName>
</protein>
<dbReference type="Gene3D" id="3.10.20.860">
    <property type="match status" value="1"/>
</dbReference>
<keyword evidence="2" id="KW-1185">Reference proteome</keyword>
<dbReference type="Pfam" id="PF15731">
    <property type="entry name" value="MqsA_antitoxin"/>
    <property type="match status" value="1"/>
</dbReference>
<dbReference type="Proteomes" id="UP000186400">
    <property type="component" value="Unassembled WGS sequence"/>
</dbReference>
<dbReference type="OrthoDB" id="465897at2"/>
<accession>A0A1N6Q4A2</accession>
<dbReference type="NCBIfam" id="TIGR03831">
    <property type="entry name" value="YgiT_finger"/>
    <property type="match status" value="1"/>
</dbReference>
<dbReference type="CDD" id="cd12870">
    <property type="entry name" value="MqsA"/>
    <property type="match status" value="1"/>
</dbReference>
<dbReference type="AlphaFoldDB" id="A0A1N6Q4A2"/>
<evidence type="ECO:0000313" key="2">
    <source>
        <dbReference type="Proteomes" id="UP000186400"/>
    </source>
</evidence>
<reference evidence="1 2" key="1">
    <citation type="submission" date="2017-01" db="EMBL/GenBank/DDBJ databases">
        <authorList>
            <person name="Mah S.A."/>
            <person name="Swanson W.J."/>
            <person name="Moy G.W."/>
            <person name="Vacquier V.D."/>
        </authorList>
    </citation>
    <scope>NUCLEOTIDE SEQUENCE [LARGE SCALE GENOMIC DNA]</scope>
    <source>
        <strain evidence="1 2">ASpG1</strain>
    </source>
</reference>
<gene>
    <name evidence="1" type="ORF">SAMN05920897_1042</name>
</gene>
<proteinExistence type="predicted"/>
<dbReference type="InterPro" id="IPR032758">
    <property type="entry name" value="MqsA/HigA-2"/>
</dbReference>
<name>A0A1N6Q4A2_9SPIO</name>
<evidence type="ECO:0000313" key="1">
    <source>
        <dbReference type="EMBL" id="SIQ11418.1"/>
    </source>
</evidence>
<organism evidence="1 2">
    <name type="scientific">Alkalispirochaeta americana</name>
    <dbReference type="NCBI Taxonomy" id="159291"/>
    <lineage>
        <taxon>Bacteria</taxon>
        <taxon>Pseudomonadati</taxon>
        <taxon>Spirochaetota</taxon>
        <taxon>Spirochaetia</taxon>
        <taxon>Spirochaetales</taxon>
        <taxon>Spirochaetaceae</taxon>
        <taxon>Alkalispirochaeta</taxon>
    </lineage>
</organism>
<dbReference type="RefSeq" id="WP_076487975.1">
    <property type="nucleotide sequence ID" value="NZ_FTMS01000004.1"/>
</dbReference>
<dbReference type="InterPro" id="IPR022453">
    <property type="entry name" value="Znf_MqsA-type"/>
</dbReference>
<dbReference type="EMBL" id="FTMS01000004">
    <property type="protein sequence ID" value="SIQ11418.1"/>
    <property type="molecule type" value="Genomic_DNA"/>
</dbReference>
<sequence length="85" mass="9941">MKDKCQFCGQSEFTQKSVQYIYRRDGHFFVVNNVPCEECNSCGERYYAAKNLKRIEAEFEALERGEKTARQEVTVPVEEFAEFAL</sequence>